<dbReference type="SUPFAM" id="SSF52047">
    <property type="entry name" value="RNI-like"/>
    <property type="match status" value="1"/>
</dbReference>
<evidence type="ECO:0000313" key="3">
    <source>
        <dbReference type="Proteomes" id="UP000325780"/>
    </source>
</evidence>
<gene>
    <name evidence="2" type="ORF">BDV25DRAFT_128696</name>
</gene>
<evidence type="ECO:0000256" key="1">
    <source>
        <dbReference type="SAM" id="MobiDB-lite"/>
    </source>
</evidence>
<protein>
    <recommendedName>
        <fullName evidence="4">F-box domain-containing protein</fullName>
    </recommendedName>
</protein>
<name>A0A5N6TYS3_ASPAV</name>
<reference evidence="2 3" key="1">
    <citation type="submission" date="2019-04" db="EMBL/GenBank/DDBJ databases">
        <title>Friends and foes A comparative genomics study of 23 Aspergillus species from section Flavi.</title>
        <authorList>
            <consortium name="DOE Joint Genome Institute"/>
            <person name="Kjaerbolling I."/>
            <person name="Vesth T."/>
            <person name="Frisvad J.C."/>
            <person name="Nybo J.L."/>
            <person name="Theobald S."/>
            <person name="Kildgaard S."/>
            <person name="Isbrandt T."/>
            <person name="Kuo A."/>
            <person name="Sato A."/>
            <person name="Lyhne E.K."/>
            <person name="Kogle M.E."/>
            <person name="Wiebenga A."/>
            <person name="Kun R.S."/>
            <person name="Lubbers R.J."/>
            <person name="Makela M.R."/>
            <person name="Barry K."/>
            <person name="Chovatia M."/>
            <person name="Clum A."/>
            <person name="Daum C."/>
            <person name="Haridas S."/>
            <person name="He G."/>
            <person name="LaButti K."/>
            <person name="Lipzen A."/>
            <person name="Mondo S."/>
            <person name="Riley R."/>
            <person name="Salamov A."/>
            <person name="Simmons B.A."/>
            <person name="Magnuson J.K."/>
            <person name="Henrissat B."/>
            <person name="Mortensen U.H."/>
            <person name="Larsen T.O."/>
            <person name="Devries R.P."/>
            <person name="Grigoriev I.V."/>
            <person name="Machida M."/>
            <person name="Baker S.E."/>
            <person name="Andersen M.R."/>
        </authorList>
    </citation>
    <scope>NUCLEOTIDE SEQUENCE [LARGE SCALE GENOMIC DNA]</scope>
    <source>
        <strain evidence="2 3">IBT 18842</strain>
    </source>
</reference>
<dbReference type="Proteomes" id="UP000325780">
    <property type="component" value="Unassembled WGS sequence"/>
</dbReference>
<feature type="region of interest" description="Disordered" evidence="1">
    <location>
        <begin position="269"/>
        <end position="288"/>
    </location>
</feature>
<evidence type="ECO:0008006" key="4">
    <source>
        <dbReference type="Google" id="ProtNLM"/>
    </source>
</evidence>
<dbReference type="EMBL" id="ML742069">
    <property type="protein sequence ID" value="KAE8151528.1"/>
    <property type="molecule type" value="Genomic_DNA"/>
</dbReference>
<feature type="region of interest" description="Disordered" evidence="1">
    <location>
        <begin position="422"/>
        <end position="442"/>
    </location>
</feature>
<dbReference type="InterPro" id="IPR032675">
    <property type="entry name" value="LRR_dom_sf"/>
</dbReference>
<dbReference type="AlphaFoldDB" id="A0A5N6TYS3"/>
<keyword evidence="3" id="KW-1185">Reference proteome</keyword>
<sequence>MHWTELPIEIFESILGYLDLNSVKALRLADCKFAQRCLGPRYLSCIQQPTLDVSLHTLHSLCALSRNPILSQRVHSLTFMATSLDSYELEKNVNKGWYIVRKSHGSGPMFTATSVEYSPEELVQAKCDLDWLREQQNMRAQESPTEMIEILHTALNGFSRLESINLDGALLMGRARRECPANGRWHPLWMRASHIFSFILTALVRSGLSLSRFNVYRQTPRCCIPSGHITTYASAFNLEQLRKLAKDLQSLQLSLSAEVKSIRDLQAEEGALSEDEDSDFGSSEGHLSHKDPRALLVDKTPGITSLLQFSSNLRKLVLSFRNALHGGILDSYDRIIESIAQETRFPRLEVCALSGFVAKGESILLFLQKHPDLRSLTLHQCTLTSGSWTPIFSYIHQSMSRLKTLSLSNLYGKHMQNHKYTLGGGFQDSNDREGEEDDEREGDGMVNLVPIWDNNPPPFWNRFITAGGTCVHTRDFTGEEIQEGLVFRPLRQARGRAKGSIEVTRWRKSTQAMYGAP</sequence>
<dbReference type="Gene3D" id="3.80.10.10">
    <property type="entry name" value="Ribonuclease Inhibitor"/>
    <property type="match status" value="1"/>
</dbReference>
<dbReference type="OrthoDB" id="3886018at2759"/>
<evidence type="ECO:0000313" key="2">
    <source>
        <dbReference type="EMBL" id="KAE8151528.1"/>
    </source>
</evidence>
<organism evidence="2 3">
    <name type="scientific">Aspergillus avenaceus</name>
    <dbReference type="NCBI Taxonomy" id="36643"/>
    <lineage>
        <taxon>Eukaryota</taxon>
        <taxon>Fungi</taxon>
        <taxon>Dikarya</taxon>
        <taxon>Ascomycota</taxon>
        <taxon>Pezizomycotina</taxon>
        <taxon>Eurotiomycetes</taxon>
        <taxon>Eurotiomycetidae</taxon>
        <taxon>Eurotiales</taxon>
        <taxon>Aspergillaceae</taxon>
        <taxon>Aspergillus</taxon>
        <taxon>Aspergillus subgen. Circumdati</taxon>
    </lineage>
</organism>
<accession>A0A5N6TYS3</accession>
<proteinExistence type="predicted"/>